<dbReference type="Pfam" id="PF07872">
    <property type="entry name" value="DUF1659"/>
    <property type="match status" value="1"/>
</dbReference>
<keyword evidence="3" id="KW-1185">Reference proteome</keyword>
<dbReference type="InterPro" id="IPR012454">
    <property type="entry name" value="DUF1659"/>
</dbReference>
<dbReference type="RefSeq" id="WP_016184697.1">
    <property type="nucleotide sequence ID" value="NZ_ASWO01000001.1"/>
</dbReference>
<dbReference type="Proteomes" id="UP000015961">
    <property type="component" value="Unassembled WGS sequence"/>
</dbReference>
<dbReference type="AlphaFoldDB" id="S0L3Q8"/>
<accession>S0L3Q8</accession>
<sequence length="72" mass="8146">MKVTEKTGVRIEMTDQDTQKIVKQNFSNVRADQSDEALLTLAEVVGELAKEKADIQGTYQVVEYQILKDTNE</sequence>
<evidence type="ECO:0000259" key="1">
    <source>
        <dbReference type="Pfam" id="PF07872"/>
    </source>
</evidence>
<name>S0L3Q8_9ENTE</name>
<dbReference type="eggNOG" id="ENOG503077A">
    <property type="taxonomic scope" value="Bacteria"/>
</dbReference>
<dbReference type="PATRIC" id="fig|1140003.3.peg.203"/>
<dbReference type="STRING" id="1140003.OMY_00206"/>
<feature type="domain" description="DUF1659" evidence="1">
    <location>
        <begin position="3"/>
        <end position="63"/>
    </location>
</feature>
<evidence type="ECO:0000313" key="2">
    <source>
        <dbReference type="EMBL" id="EOT87149.1"/>
    </source>
</evidence>
<dbReference type="OrthoDB" id="9945115at2"/>
<evidence type="ECO:0000313" key="3">
    <source>
        <dbReference type="Proteomes" id="UP000015961"/>
    </source>
</evidence>
<gene>
    <name evidence="2" type="ORF">I573_00205</name>
</gene>
<dbReference type="EMBL" id="ASWO01000001">
    <property type="protein sequence ID" value="EOT87149.1"/>
    <property type="molecule type" value="Genomic_DNA"/>
</dbReference>
<protein>
    <recommendedName>
        <fullName evidence="1">DUF1659 domain-containing protein</fullName>
    </recommendedName>
</protein>
<proteinExistence type="predicted"/>
<organism evidence="2 3">
    <name type="scientific">Enterococcus sulfureus ATCC 49903</name>
    <dbReference type="NCBI Taxonomy" id="1140003"/>
    <lineage>
        <taxon>Bacteria</taxon>
        <taxon>Bacillati</taxon>
        <taxon>Bacillota</taxon>
        <taxon>Bacilli</taxon>
        <taxon>Lactobacillales</taxon>
        <taxon>Enterococcaceae</taxon>
        <taxon>Enterococcus</taxon>
    </lineage>
</organism>
<comment type="caution">
    <text evidence="2">The sequence shown here is derived from an EMBL/GenBank/DDBJ whole genome shotgun (WGS) entry which is preliminary data.</text>
</comment>
<reference evidence="2 3" key="1">
    <citation type="submission" date="2013-03" db="EMBL/GenBank/DDBJ databases">
        <title>The Genome Sequence of Enterococcus sulfureus ATCC_49903 (PacBio/Illumina hybrid assembly).</title>
        <authorList>
            <consortium name="The Broad Institute Genomics Platform"/>
            <consortium name="The Broad Institute Genome Sequencing Center for Infectious Disease"/>
            <person name="Earl A."/>
            <person name="Russ C."/>
            <person name="Gilmore M."/>
            <person name="Surin D."/>
            <person name="Walker B."/>
            <person name="Young S."/>
            <person name="Zeng Q."/>
            <person name="Gargeya S."/>
            <person name="Fitzgerald M."/>
            <person name="Haas B."/>
            <person name="Abouelleil A."/>
            <person name="Allen A.W."/>
            <person name="Alvarado L."/>
            <person name="Arachchi H.M."/>
            <person name="Berlin A.M."/>
            <person name="Chapman S.B."/>
            <person name="Gainer-Dewar J."/>
            <person name="Goldberg J."/>
            <person name="Griggs A."/>
            <person name="Gujja S."/>
            <person name="Hansen M."/>
            <person name="Howarth C."/>
            <person name="Imamovic A."/>
            <person name="Ireland A."/>
            <person name="Larimer J."/>
            <person name="McCowan C."/>
            <person name="Murphy C."/>
            <person name="Pearson M."/>
            <person name="Poon T.W."/>
            <person name="Priest M."/>
            <person name="Roberts A."/>
            <person name="Saif S."/>
            <person name="Shea T."/>
            <person name="Sisk P."/>
            <person name="Sykes S."/>
            <person name="Wortman J."/>
            <person name="Nusbaum C."/>
            <person name="Birren B."/>
        </authorList>
    </citation>
    <scope>NUCLEOTIDE SEQUENCE [LARGE SCALE GENOMIC DNA]</scope>
    <source>
        <strain evidence="2 3">ATCC 49903</strain>
    </source>
</reference>